<protein>
    <recommendedName>
        <fullName evidence="2">dUTP diphosphatase</fullName>
        <ecNumber evidence="2">3.6.1.23</ecNumber>
    </recommendedName>
</protein>
<dbReference type="InterPro" id="IPR033704">
    <property type="entry name" value="dUTPase_trimeric"/>
</dbReference>
<dbReference type="InterPro" id="IPR036157">
    <property type="entry name" value="dUTPase-like_sf"/>
</dbReference>
<dbReference type="CDD" id="cd07557">
    <property type="entry name" value="trimeric_dUTPase"/>
    <property type="match status" value="1"/>
</dbReference>
<dbReference type="GO" id="GO:0006226">
    <property type="term" value="P:dUMP biosynthetic process"/>
    <property type="evidence" value="ECO:0007669"/>
    <property type="project" value="InterPro"/>
</dbReference>
<dbReference type="GO" id="GO:0000287">
    <property type="term" value="F:magnesium ion binding"/>
    <property type="evidence" value="ECO:0007669"/>
    <property type="project" value="InterPro"/>
</dbReference>
<keyword evidence="3" id="KW-0378">Hydrolase</keyword>
<accession>A0AAU8B1K4</accession>
<evidence type="ECO:0000256" key="3">
    <source>
        <dbReference type="ARBA" id="ARBA00022801"/>
    </source>
</evidence>
<organism evidence="6">
    <name type="scientific">Dulem virus 41</name>
    <dbReference type="NCBI Taxonomy" id="3145759"/>
    <lineage>
        <taxon>Viruses</taxon>
        <taxon>Duplodnaviria</taxon>
        <taxon>Heunggongvirae</taxon>
        <taxon>Uroviricota</taxon>
        <taxon>Caudoviricetes</taxon>
    </lineage>
</organism>
<reference evidence="6" key="1">
    <citation type="submission" date="2024-03" db="EMBL/GenBank/DDBJ databases">
        <title>Diverse circular DNA viruses in blood, oral, and fecal samples of captive lemurs.</title>
        <authorList>
            <person name="Paietta E.N."/>
            <person name="Kraberger S."/>
            <person name="Lund M.C."/>
            <person name="Custer J.M."/>
            <person name="Vargas K.M."/>
            <person name="Ehmke E.E."/>
            <person name="Yoder A.D."/>
            <person name="Varsani A."/>
        </authorList>
    </citation>
    <scope>NUCLEOTIDE SEQUENCE</scope>
    <source>
        <strain evidence="6">Duke_24FS_1</strain>
    </source>
</reference>
<evidence type="ECO:0000256" key="2">
    <source>
        <dbReference type="ARBA" id="ARBA00012379"/>
    </source>
</evidence>
<dbReference type="PANTHER" id="PTHR11241:SF0">
    <property type="entry name" value="DEOXYURIDINE 5'-TRIPHOSPHATE NUCLEOTIDOHYDROLASE"/>
    <property type="match status" value="1"/>
</dbReference>
<dbReference type="Gene3D" id="2.70.40.10">
    <property type="match status" value="1"/>
</dbReference>
<dbReference type="PANTHER" id="PTHR11241">
    <property type="entry name" value="DEOXYURIDINE 5'-TRIPHOSPHATE NUCLEOTIDOHYDROLASE"/>
    <property type="match status" value="1"/>
</dbReference>
<feature type="domain" description="dUTPase-like" evidence="5">
    <location>
        <begin position="24"/>
        <end position="110"/>
    </location>
</feature>
<evidence type="ECO:0000256" key="4">
    <source>
        <dbReference type="ARBA" id="ARBA00023080"/>
    </source>
</evidence>
<comment type="similarity">
    <text evidence="1">Belongs to the dUTPase family.</text>
</comment>
<sequence>MKIKYKLHSARTEMCINKKGDWIDLRSAEDKVLEKNCYTLISLGISMELPEGFEAIIAPRSSTFKTYGFIVPNSFGIIDSSYCGDDDVWRMTCLPFDRAVVKKGDRIAQFRIQPNQFATPWQKIKWLFTKKIEFVEVQHLGNESRGGFGSTGRR</sequence>
<evidence type="ECO:0000259" key="5">
    <source>
        <dbReference type="Pfam" id="PF00692"/>
    </source>
</evidence>
<keyword evidence="4" id="KW-0546">Nucleotide metabolism</keyword>
<dbReference type="SUPFAM" id="SSF51283">
    <property type="entry name" value="dUTPase-like"/>
    <property type="match status" value="1"/>
</dbReference>
<evidence type="ECO:0000256" key="1">
    <source>
        <dbReference type="ARBA" id="ARBA00006581"/>
    </source>
</evidence>
<proteinExistence type="inferred from homology"/>
<dbReference type="InterPro" id="IPR008181">
    <property type="entry name" value="dUTPase"/>
</dbReference>
<name>A0AAU8B1K4_9CAUD</name>
<dbReference type="InterPro" id="IPR029054">
    <property type="entry name" value="dUTPase-like"/>
</dbReference>
<evidence type="ECO:0000313" key="6">
    <source>
        <dbReference type="EMBL" id="XCD04884.1"/>
    </source>
</evidence>
<dbReference type="EC" id="3.6.1.23" evidence="2"/>
<dbReference type="GO" id="GO:0046081">
    <property type="term" value="P:dUTP catabolic process"/>
    <property type="evidence" value="ECO:0007669"/>
    <property type="project" value="InterPro"/>
</dbReference>
<dbReference type="GO" id="GO:0004170">
    <property type="term" value="F:dUTP diphosphatase activity"/>
    <property type="evidence" value="ECO:0007669"/>
    <property type="project" value="UniProtKB-EC"/>
</dbReference>
<dbReference type="Pfam" id="PF00692">
    <property type="entry name" value="dUTPase"/>
    <property type="match status" value="1"/>
</dbReference>
<dbReference type="EMBL" id="PP511520">
    <property type="protein sequence ID" value="XCD04884.1"/>
    <property type="molecule type" value="Genomic_DNA"/>
</dbReference>